<keyword evidence="4 5" id="KW-0472">Membrane</keyword>
<dbReference type="PANTHER" id="PTHR32322:SF2">
    <property type="entry name" value="EAMA DOMAIN-CONTAINING PROTEIN"/>
    <property type="match status" value="1"/>
</dbReference>
<evidence type="ECO:0000313" key="7">
    <source>
        <dbReference type="EMBL" id="MPM07389.1"/>
    </source>
</evidence>
<evidence type="ECO:0000256" key="2">
    <source>
        <dbReference type="ARBA" id="ARBA00022692"/>
    </source>
</evidence>
<keyword evidence="2 5" id="KW-0812">Transmembrane</keyword>
<feature type="domain" description="EamA" evidence="6">
    <location>
        <begin position="2"/>
        <end position="133"/>
    </location>
</feature>
<feature type="transmembrane region" description="Helical" evidence="5">
    <location>
        <begin position="240"/>
        <end position="259"/>
    </location>
</feature>
<feature type="transmembrane region" description="Helical" evidence="5">
    <location>
        <begin position="91"/>
        <end position="111"/>
    </location>
</feature>
<comment type="caution">
    <text evidence="7">The sequence shown here is derived from an EMBL/GenBank/DDBJ whole genome shotgun (WGS) entry which is preliminary data.</text>
</comment>
<feature type="transmembrane region" description="Helical" evidence="5">
    <location>
        <begin position="265"/>
        <end position="282"/>
    </location>
</feature>
<feature type="transmembrane region" description="Helical" evidence="5">
    <location>
        <begin position="31"/>
        <end position="50"/>
    </location>
</feature>
<dbReference type="GO" id="GO:0016020">
    <property type="term" value="C:membrane"/>
    <property type="evidence" value="ECO:0007669"/>
    <property type="project" value="UniProtKB-SubCell"/>
</dbReference>
<dbReference type="EMBL" id="VSSQ01001330">
    <property type="protein sequence ID" value="MPM07389.1"/>
    <property type="molecule type" value="Genomic_DNA"/>
</dbReference>
<dbReference type="AlphaFoldDB" id="A0A644WUG5"/>
<evidence type="ECO:0000256" key="5">
    <source>
        <dbReference type="SAM" id="Phobius"/>
    </source>
</evidence>
<organism evidence="7">
    <name type="scientific">bioreactor metagenome</name>
    <dbReference type="NCBI Taxonomy" id="1076179"/>
    <lineage>
        <taxon>unclassified sequences</taxon>
        <taxon>metagenomes</taxon>
        <taxon>ecological metagenomes</taxon>
    </lineage>
</organism>
<sequence length="288" mass="30855">MVYILGAAFLFGTMEVALKLAGSAFSAPQLTFLRFFIGGVFLLPFALRDLKKRQCKLEKGDWLYLFSLGFVCICVSMVLFQIGVMRTNANLAAVIISASPVFTMIFAQFLVNENFTKRKAVVLLLNVVGLVIVANPVKLLGGKSGLDGILITLLASVAFGFYTALGKKRIAKIGGTAQNSLSFILGSAVLLLFLLATGQPVLGGITSKSVPLLLYLGIMVTGVGYYCYIKAIEISGPSNASITFFIKPVFAPVIAFLVLKEPITVNLVVGIIFILTGSYLSLTAKKTE</sequence>
<protein>
    <recommendedName>
        <fullName evidence="6">EamA domain-containing protein</fullName>
    </recommendedName>
</protein>
<dbReference type="Pfam" id="PF00892">
    <property type="entry name" value="EamA"/>
    <property type="match status" value="2"/>
</dbReference>
<feature type="transmembrane region" description="Helical" evidence="5">
    <location>
        <begin position="209"/>
        <end position="228"/>
    </location>
</feature>
<reference evidence="7" key="1">
    <citation type="submission" date="2019-08" db="EMBL/GenBank/DDBJ databases">
        <authorList>
            <person name="Kucharzyk K."/>
            <person name="Murdoch R.W."/>
            <person name="Higgins S."/>
            <person name="Loffler F."/>
        </authorList>
    </citation>
    <scope>NUCLEOTIDE SEQUENCE</scope>
</reference>
<feature type="transmembrane region" description="Helical" evidence="5">
    <location>
        <begin position="120"/>
        <end position="137"/>
    </location>
</feature>
<dbReference type="PANTHER" id="PTHR32322">
    <property type="entry name" value="INNER MEMBRANE TRANSPORTER"/>
    <property type="match status" value="1"/>
</dbReference>
<evidence type="ECO:0000256" key="4">
    <source>
        <dbReference type="ARBA" id="ARBA00023136"/>
    </source>
</evidence>
<evidence type="ECO:0000259" key="6">
    <source>
        <dbReference type="Pfam" id="PF00892"/>
    </source>
</evidence>
<comment type="subcellular location">
    <subcellularLocation>
        <location evidence="1">Membrane</location>
        <topology evidence="1">Multi-pass membrane protein</topology>
    </subcellularLocation>
</comment>
<proteinExistence type="predicted"/>
<name>A0A644WUG5_9ZZZZ</name>
<feature type="transmembrane region" description="Helical" evidence="5">
    <location>
        <begin position="177"/>
        <end position="197"/>
    </location>
</feature>
<feature type="transmembrane region" description="Helical" evidence="5">
    <location>
        <begin position="149"/>
        <end position="165"/>
    </location>
</feature>
<gene>
    <name evidence="7" type="ORF">SDC9_53695</name>
</gene>
<feature type="domain" description="EamA" evidence="6">
    <location>
        <begin position="148"/>
        <end position="282"/>
    </location>
</feature>
<dbReference type="InterPro" id="IPR000620">
    <property type="entry name" value="EamA_dom"/>
</dbReference>
<evidence type="ECO:0000256" key="3">
    <source>
        <dbReference type="ARBA" id="ARBA00022989"/>
    </source>
</evidence>
<feature type="transmembrane region" description="Helical" evidence="5">
    <location>
        <begin position="62"/>
        <end position="85"/>
    </location>
</feature>
<evidence type="ECO:0000256" key="1">
    <source>
        <dbReference type="ARBA" id="ARBA00004141"/>
    </source>
</evidence>
<keyword evidence="3 5" id="KW-1133">Transmembrane helix</keyword>
<accession>A0A644WUG5</accession>
<dbReference type="SUPFAM" id="SSF103481">
    <property type="entry name" value="Multidrug resistance efflux transporter EmrE"/>
    <property type="match status" value="2"/>
</dbReference>
<dbReference type="InterPro" id="IPR050638">
    <property type="entry name" value="AA-Vitamin_Transporters"/>
</dbReference>
<dbReference type="InterPro" id="IPR037185">
    <property type="entry name" value="EmrE-like"/>
</dbReference>